<feature type="transmembrane region" description="Helical" evidence="20">
    <location>
        <begin position="272"/>
        <end position="291"/>
    </location>
</feature>
<dbReference type="Pfam" id="PF14380">
    <property type="entry name" value="WAK_assoc"/>
    <property type="match status" value="1"/>
</dbReference>
<dbReference type="InterPro" id="IPR045874">
    <property type="entry name" value="LRK10/LRL21-25-like"/>
</dbReference>
<keyword evidence="3" id="KW-0723">Serine/threonine-protein kinase</keyword>
<dbReference type="Gene3D" id="1.10.510.10">
    <property type="entry name" value="Transferase(Phosphotransferase) domain 1"/>
    <property type="match status" value="1"/>
</dbReference>
<gene>
    <name evidence="22" type="ORF">CJ030_MR6G021600</name>
</gene>
<comment type="catalytic activity">
    <reaction evidence="16">
        <text>L-threonyl-[protein] + ATP = O-phospho-L-threonyl-[protein] + ADP + H(+)</text>
        <dbReference type="Rhea" id="RHEA:46608"/>
        <dbReference type="Rhea" id="RHEA-COMP:11060"/>
        <dbReference type="Rhea" id="RHEA-COMP:11605"/>
        <dbReference type="ChEBI" id="CHEBI:15378"/>
        <dbReference type="ChEBI" id="CHEBI:30013"/>
        <dbReference type="ChEBI" id="CHEBI:30616"/>
        <dbReference type="ChEBI" id="CHEBI:61977"/>
        <dbReference type="ChEBI" id="CHEBI:456216"/>
        <dbReference type="EC" id="2.7.11.1"/>
    </reaction>
</comment>
<keyword evidence="8 18" id="KW-0547">Nucleotide-binding</keyword>
<feature type="transmembrane region" description="Helical" evidence="20">
    <location>
        <begin position="12"/>
        <end position="31"/>
    </location>
</feature>
<keyword evidence="5" id="KW-0808">Transferase</keyword>
<evidence type="ECO:0000256" key="6">
    <source>
        <dbReference type="ARBA" id="ARBA00022692"/>
    </source>
</evidence>
<evidence type="ECO:0000256" key="14">
    <source>
        <dbReference type="ARBA" id="ARBA00023170"/>
    </source>
</evidence>
<keyword evidence="11 20" id="KW-1133">Transmembrane helix</keyword>
<comment type="catalytic activity">
    <reaction evidence="17">
        <text>L-seryl-[protein] + ATP = O-phospho-L-seryl-[protein] + ADP + H(+)</text>
        <dbReference type="Rhea" id="RHEA:17989"/>
        <dbReference type="Rhea" id="RHEA-COMP:9863"/>
        <dbReference type="Rhea" id="RHEA-COMP:11604"/>
        <dbReference type="ChEBI" id="CHEBI:15378"/>
        <dbReference type="ChEBI" id="CHEBI:29999"/>
        <dbReference type="ChEBI" id="CHEBI:30616"/>
        <dbReference type="ChEBI" id="CHEBI:83421"/>
        <dbReference type="ChEBI" id="CHEBI:456216"/>
        <dbReference type="EC" id="2.7.11.1"/>
    </reaction>
</comment>
<evidence type="ECO:0000256" key="3">
    <source>
        <dbReference type="ARBA" id="ARBA00022527"/>
    </source>
</evidence>
<proteinExistence type="predicted"/>
<keyword evidence="12 20" id="KW-0472">Membrane</keyword>
<name>A0A6A1VJH0_9ROSI</name>
<dbReference type="InterPro" id="IPR032872">
    <property type="entry name" value="WAK_assoc_C"/>
</dbReference>
<dbReference type="GO" id="GO:0005524">
    <property type="term" value="F:ATP binding"/>
    <property type="evidence" value="ECO:0007669"/>
    <property type="project" value="UniProtKB-UniRule"/>
</dbReference>
<dbReference type="Pfam" id="PF13947">
    <property type="entry name" value="GUB_WAK_bind"/>
    <property type="match status" value="1"/>
</dbReference>
<sequence length="602" mass="66004">MESRLHLPTITLSFMIIAISLIHFPSGLYAIENEKYLNCSETFECGDIKGLSYPFWGSTRPSYCGHPDFQLNCSGGVAQMNISFLKFRVLSISAASSSLTVARADYWNELCPATLVNTTINSTIFSYSSTATNLTLYYGCPAPSSGVNISTTGTFQLFCDINSTITAAAGYYNSMISSNPTFSNFLGSCQYNVKVPVAQSAVPAATGNVTEAALIKAIDGGFTLEWNANNTLCNSCQNSNGQCGTDESTSSFVCYGSAAEGTRATLSLRVRIGLIGAFLVGVVGTTVVIYYRKRAVRWSREAMTDDFRAEEIIKKYGSTAPKRYSYSDLKKLTNSFKHKIGKGGFGVVYKGKLHDGRIVAVKVLNSSKGKGDEFVNEVASISGTSHVNVVTLLGFCYERTKRALIYEFMPNGSLDKFIYGEKSSIESRRLDDKTLFQIAVGIARGLEYLHRGCRTRILHFDIKPHNILLDEDLCPKISDFGLSKLCKTKQSIVSMMGMRGTVGYIAPEVFSRNFGGVSHKSDVYSYGMLVLEMVGGKKEFVEGASNSSEIYFPDSVYRKLEQGENFETSSEIGERGRRDNKKDDNRGFVVHSNSSFGSAINE</sequence>
<protein>
    <recommendedName>
        <fullName evidence="2">non-specific serine/threonine protein kinase</fullName>
        <ecNumber evidence="2">2.7.11.1</ecNumber>
    </recommendedName>
</protein>
<dbReference type="GO" id="GO:0030247">
    <property type="term" value="F:polysaccharide binding"/>
    <property type="evidence" value="ECO:0007669"/>
    <property type="project" value="InterPro"/>
</dbReference>
<dbReference type="SMART" id="SM00220">
    <property type="entry name" value="S_TKc"/>
    <property type="match status" value="1"/>
</dbReference>
<evidence type="ECO:0000256" key="12">
    <source>
        <dbReference type="ARBA" id="ARBA00023136"/>
    </source>
</evidence>
<dbReference type="Gene3D" id="3.30.200.20">
    <property type="entry name" value="Phosphorylase Kinase, domain 1"/>
    <property type="match status" value="1"/>
</dbReference>
<dbReference type="EC" id="2.7.11.1" evidence="2"/>
<comment type="caution">
    <text evidence="22">The sequence shown here is derived from an EMBL/GenBank/DDBJ whole genome shotgun (WGS) entry which is preliminary data.</text>
</comment>
<evidence type="ECO:0000256" key="7">
    <source>
        <dbReference type="ARBA" id="ARBA00022729"/>
    </source>
</evidence>
<keyword evidence="6 20" id="KW-0812">Transmembrane</keyword>
<keyword evidence="13" id="KW-1015">Disulfide bond</keyword>
<evidence type="ECO:0000256" key="2">
    <source>
        <dbReference type="ARBA" id="ARBA00012513"/>
    </source>
</evidence>
<evidence type="ECO:0000256" key="16">
    <source>
        <dbReference type="ARBA" id="ARBA00047899"/>
    </source>
</evidence>
<evidence type="ECO:0000256" key="9">
    <source>
        <dbReference type="ARBA" id="ARBA00022777"/>
    </source>
</evidence>
<dbReference type="InterPro" id="IPR017441">
    <property type="entry name" value="Protein_kinase_ATP_BS"/>
</dbReference>
<feature type="binding site" evidence="18">
    <location>
        <position position="362"/>
    </location>
    <ligand>
        <name>ATP</name>
        <dbReference type="ChEBI" id="CHEBI:30616"/>
    </ligand>
</feature>
<dbReference type="Proteomes" id="UP000516437">
    <property type="component" value="Chromosome 6"/>
</dbReference>
<evidence type="ECO:0000256" key="8">
    <source>
        <dbReference type="ARBA" id="ARBA00022741"/>
    </source>
</evidence>
<evidence type="ECO:0000313" key="23">
    <source>
        <dbReference type="Proteomes" id="UP000516437"/>
    </source>
</evidence>
<keyword evidence="7" id="KW-0732">Signal</keyword>
<evidence type="ECO:0000313" key="22">
    <source>
        <dbReference type="EMBL" id="KAB1211210.1"/>
    </source>
</evidence>
<feature type="region of interest" description="Disordered" evidence="19">
    <location>
        <begin position="565"/>
        <end position="602"/>
    </location>
</feature>
<keyword evidence="9" id="KW-0418">Kinase</keyword>
<dbReference type="InterPro" id="IPR025287">
    <property type="entry name" value="WAK_GUB"/>
</dbReference>
<accession>A0A6A1VJH0</accession>
<dbReference type="PROSITE" id="PS50011">
    <property type="entry name" value="PROTEIN_KINASE_DOM"/>
    <property type="match status" value="1"/>
</dbReference>
<keyword evidence="15" id="KW-0325">Glycoprotein</keyword>
<evidence type="ECO:0000256" key="5">
    <source>
        <dbReference type="ARBA" id="ARBA00022679"/>
    </source>
</evidence>
<evidence type="ECO:0000256" key="10">
    <source>
        <dbReference type="ARBA" id="ARBA00022840"/>
    </source>
</evidence>
<dbReference type="EMBL" id="RXIC02000024">
    <property type="protein sequence ID" value="KAB1211210.1"/>
    <property type="molecule type" value="Genomic_DNA"/>
</dbReference>
<dbReference type="Pfam" id="PF00069">
    <property type="entry name" value="Pkinase"/>
    <property type="match status" value="1"/>
</dbReference>
<dbReference type="FunFam" id="1.10.510.10:FF:001023">
    <property type="entry name" value="Os07g0541700 protein"/>
    <property type="match status" value="1"/>
</dbReference>
<evidence type="ECO:0000256" key="11">
    <source>
        <dbReference type="ARBA" id="ARBA00022989"/>
    </source>
</evidence>
<evidence type="ECO:0000256" key="15">
    <source>
        <dbReference type="ARBA" id="ARBA00023180"/>
    </source>
</evidence>
<keyword evidence="14" id="KW-0675">Receptor</keyword>
<dbReference type="InterPro" id="IPR000719">
    <property type="entry name" value="Prot_kinase_dom"/>
</dbReference>
<dbReference type="FunFam" id="3.30.200.20:FF:000059">
    <property type="entry name" value="S-receptor-like serine/threonine-protein kinase"/>
    <property type="match status" value="1"/>
</dbReference>
<dbReference type="PROSITE" id="PS00107">
    <property type="entry name" value="PROTEIN_KINASE_ATP"/>
    <property type="match status" value="1"/>
</dbReference>
<dbReference type="InterPro" id="IPR008271">
    <property type="entry name" value="Ser/Thr_kinase_AS"/>
</dbReference>
<keyword evidence="23" id="KW-1185">Reference proteome</keyword>
<feature type="domain" description="Protein kinase" evidence="21">
    <location>
        <begin position="334"/>
        <end position="602"/>
    </location>
</feature>
<comment type="subcellular location">
    <subcellularLocation>
        <location evidence="1">Membrane</location>
        <topology evidence="1">Single-pass type I membrane protein</topology>
    </subcellularLocation>
</comment>
<reference evidence="22 23" key="1">
    <citation type="journal article" date="2019" name="Plant Biotechnol. J.">
        <title>The red bayberry genome and genetic basis of sex determination.</title>
        <authorList>
            <person name="Jia H.M."/>
            <person name="Jia H.J."/>
            <person name="Cai Q.L."/>
            <person name="Wang Y."/>
            <person name="Zhao H.B."/>
            <person name="Yang W.F."/>
            <person name="Wang G.Y."/>
            <person name="Li Y.H."/>
            <person name="Zhan D.L."/>
            <person name="Shen Y.T."/>
            <person name="Niu Q.F."/>
            <person name="Chang L."/>
            <person name="Qiu J."/>
            <person name="Zhao L."/>
            <person name="Xie H.B."/>
            <person name="Fu W.Y."/>
            <person name="Jin J."/>
            <person name="Li X.W."/>
            <person name="Jiao Y."/>
            <person name="Zhou C.C."/>
            <person name="Tu T."/>
            <person name="Chai C.Y."/>
            <person name="Gao J.L."/>
            <person name="Fan L.J."/>
            <person name="van de Weg E."/>
            <person name="Wang J.Y."/>
            <person name="Gao Z.S."/>
        </authorList>
    </citation>
    <scope>NUCLEOTIDE SEQUENCE [LARGE SCALE GENOMIC DNA]</scope>
    <source>
        <tissue evidence="22">Leaves</tissue>
    </source>
</reference>
<feature type="compositionally biased region" description="Polar residues" evidence="19">
    <location>
        <begin position="591"/>
        <end position="602"/>
    </location>
</feature>
<dbReference type="AlphaFoldDB" id="A0A6A1VJH0"/>
<dbReference type="GO" id="GO:0004674">
    <property type="term" value="F:protein serine/threonine kinase activity"/>
    <property type="evidence" value="ECO:0007669"/>
    <property type="project" value="UniProtKB-KW"/>
</dbReference>
<evidence type="ECO:0000256" key="13">
    <source>
        <dbReference type="ARBA" id="ARBA00023157"/>
    </source>
</evidence>
<evidence type="ECO:0000256" key="19">
    <source>
        <dbReference type="SAM" id="MobiDB-lite"/>
    </source>
</evidence>
<evidence type="ECO:0000256" key="17">
    <source>
        <dbReference type="ARBA" id="ARBA00048679"/>
    </source>
</evidence>
<dbReference type="GO" id="GO:0016020">
    <property type="term" value="C:membrane"/>
    <property type="evidence" value="ECO:0007669"/>
    <property type="project" value="UniProtKB-SubCell"/>
</dbReference>
<evidence type="ECO:0000256" key="4">
    <source>
        <dbReference type="ARBA" id="ARBA00022536"/>
    </source>
</evidence>
<dbReference type="SUPFAM" id="SSF56112">
    <property type="entry name" value="Protein kinase-like (PK-like)"/>
    <property type="match status" value="1"/>
</dbReference>
<keyword evidence="10 18" id="KW-0067">ATP-binding</keyword>
<keyword evidence="4" id="KW-0245">EGF-like domain</keyword>
<evidence type="ECO:0000256" key="1">
    <source>
        <dbReference type="ARBA" id="ARBA00004479"/>
    </source>
</evidence>
<feature type="compositionally biased region" description="Basic and acidic residues" evidence="19">
    <location>
        <begin position="572"/>
        <end position="586"/>
    </location>
</feature>
<dbReference type="OrthoDB" id="4062651at2759"/>
<dbReference type="InterPro" id="IPR011009">
    <property type="entry name" value="Kinase-like_dom_sf"/>
</dbReference>
<dbReference type="PROSITE" id="PS00108">
    <property type="entry name" value="PROTEIN_KINASE_ST"/>
    <property type="match status" value="1"/>
</dbReference>
<dbReference type="PANTHER" id="PTHR27009">
    <property type="entry name" value="RUST RESISTANCE KINASE LR10-RELATED"/>
    <property type="match status" value="1"/>
</dbReference>
<organism evidence="22 23">
    <name type="scientific">Morella rubra</name>
    <name type="common">Chinese bayberry</name>
    <dbReference type="NCBI Taxonomy" id="262757"/>
    <lineage>
        <taxon>Eukaryota</taxon>
        <taxon>Viridiplantae</taxon>
        <taxon>Streptophyta</taxon>
        <taxon>Embryophyta</taxon>
        <taxon>Tracheophyta</taxon>
        <taxon>Spermatophyta</taxon>
        <taxon>Magnoliopsida</taxon>
        <taxon>eudicotyledons</taxon>
        <taxon>Gunneridae</taxon>
        <taxon>Pentapetalae</taxon>
        <taxon>rosids</taxon>
        <taxon>fabids</taxon>
        <taxon>Fagales</taxon>
        <taxon>Myricaceae</taxon>
        <taxon>Morella</taxon>
    </lineage>
</organism>
<evidence type="ECO:0000256" key="18">
    <source>
        <dbReference type="PROSITE-ProRule" id="PRU10141"/>
    </source>
</evidence>
<evidence type="ECO:0000259" key="21">
    <source>
        <dbReference type="PROSITE" id="PS50011"/>
    </source>
</evidence>
<evidence type="ECO:0000256" key="20">
    <source>
        <dbReference type="SAM" id="Phobius"/>
    </source>
</evidence>